<evidence type="ECO:0000313" key="4">
    <source>
        <dbReference type="Proteomes" id="UP000016023"/>
    </source>
</evidence>
<dbReference type="Proteomes" id="UP000016023">
    <property type="component" value="Unassembled WGS sequence"/>
</dbReference>
<evidence type="ECO:0000313" key="3">
    <source>
        <dbReference type="EMBL" id="EHO66037.1"/>
    </source>
</evidence>
<dbReference type="eggNOG" id="COG4412">
    <property type="taxonomic scope" value="Bacteria"/>
</dbReference>
<dbReference type="STRING" id="883158.HMPREF9140_02047"/>
<dbReference type="InterPro" id="IPR026444">
    <property type="entry name" value="Secre_tail"/>
</dbReference>
<dbReference type="InterPro" id="IPR011628">
    <property type="entry name" value="Cleaved_adhesin"/>
</dbReference>
<evidence type="ECO:0000259" key="2">
    <source>
        <dbReference type="Pfam" id="PF07675"/>
    </source>
</evidence>
<dbReference type="SUPFAM" id="SSF49265">
    <property type="entry name" value="Fibronectin type III"/>
    <property type="match status" value="1"/>
</dbReference>
<comment type="caution">
    <text evidence="3">The sequence shown here is derived from an EMBL/GenBank/DDBJ whole genome shotgun (WGS) entry which is preliminary data.</text>
</comment>
<accession>H1Q559</accession>
<dbReference type="Gene3D" id="2.60.120.260">
    <property type="entry name" value="Galactose-binding domain-like"/>
    <property type="match status" value="2"/>
</dbReference>
<dbReference type="InterPro" id="IPR036116">
    <property type="entry name" value="FN3_sf"/>
</dbReference>
<dbReference type="PATRIC" id="fig|883158.3.peg.2049"/>
<feature type="chain" id="PRO_5003552717" description="Cleaved adhesin domain-containing protein" evidence="1">
    <location>
        <begin position="20"/>
        <end position="1113"/>
    </location>
</feature>
<keyword evidence="4" id="KW-1185">Reference proteome</keyword>
<dbReference type="EMBL" id="AGWK01000059">
    <property type="protein sequence ID" value="EHO66037.1"/>
    <property type="molecule type" value="Genomic_DNA"/>
</dbReference>
<dbReference type="Gene3D" id="2.60.40.10">
    <property type="entry name" value="Immunoglobulins"/>
    <property type="match status" value="2"/>
</dbReference>
<dbReference type="RefSeq" id="WP_006953779.1">
    <property type="nucleotide sequence ID" value="NZ_JH594523.1"/>
</dbReference>
<reference evidence="3 4" key="1">
    <citation type="submission" date="2011-12" db="EMBL/GenBank/DDBJ databases">
        <title>The Genome Sequence of Prevotella micans F0438.</title>
        <authorList>
            <consortium name="The Broad Institute Genome Sequencing Platform"/>
            <person name="Earl A."/>
            <person name="Ward D."/>
            <person name="Feldgarden M."/>
            <person name="Gevers D."/>
            <person name="Izard J."/>
            <person name="Baranova O.V."/>
            <person name="Blanton J.M."/>
            <person name="Wade W.G."/>
            <person name="Dewhirst F.E."/>
            <person name="Young S.K."/>
            <person name="Zeng Q."/>
            <person name="Gargeya S."/>
            <person name="Fitzgerald M."/>
            <person name="Haas B."/>
            <person name="Abouelleil A."/>
            <person name="Alvarado L."/>
            <person name="Arachchi H.M."/>
            <person name="Berlin A."/>
            <person name="Chapman S.B."/>
            <person name="Gearin G."/>
            <person name="Goldberg J."/>
            <person name="Griggs A."/>
            <person name="Gujja S."/>
            <person name="Hansen M."/>
            <person name="Heiman D."/>
            <person name="Howarth C."/>
            <person name="Larimer J."/>
            <person name="Lui A."/>
            <person name="MacDonald P.J.P."/>
            <person name="McCowen C."/>
            <person name="Montmayeur A."/>
            <person name="Murphy C."/>
            <person name="Neiman D."/>
            <person name="Pearson M."/>
            <person name="Priest M."/>
            <person name="Roberts A."/>
            <person name="Saif S."/>
            <person name="Shea T."/>
            <person name="Sisk P."/>
            <person name="Stolte C."/>
            <person name="Sykes S."/>
            <person name="Wortman J."/>
            <person name="Nusbaum C."/>
            <person name="Birren B."/>
        </authorList>
    </citation>
    <scope>NUCLEOTIDE SEQUENCE [LARGE SCALE GENOMIC DNA]</scope>
    <source>
        <strain evidence="3 4">F0438</strain>
    </source>
</reference>
<name>H1Q559_9BACT</name>
<dbReference type="Gene3D" id="2.60.120.200">
    <property type="match status" value="2"/>
</dbReference>
<dbReference type="AlphaFoldDB" id="H1Q559"/>
<keyword evidence="1" id="KW-0732">Signal</keyword>
<feature type="signal peptide" evidence="1">
    <location>
        <begin position="1"/>
        <end position="19"/>
    </location>
</feature>
<sequence>MKKLYFLLAIALMSLHANAQILLDEDFETASTNTYSTPIANGSGWTTVNSYNGSTMKYNWTNYYNEKGTLSGKHVASCDGAMFPSDAAGHGPREEILISPELNLDNTYQLSFDWKVSPMAFQSKTLYDLQVRIVENNDIKNAETIFSIHNEEDLRASGVLVYPITNWDPFTSQIDLSEWQGKRIKIAFVYKMLTTEANVVFLDNVKVKQYTPPTQPIPEVSLNRYDFGQVYVGEKFYSEKIKLTNKGLNGLKILSVDLPQGVVMTIDPSTVNLNKYENVEFQLSYKASLTSPSTGSAVLHTNGGYVTIALIANKTVVPQGMTEETFEQFFPPAGWTNKGWEWNGFALEGDHTAYATASMTDIYLTSPRLDLSHGGKLIFEYYNQFTSNDGGTYQNNDVSIELSTDGGVTWQQKWLFDYTKGDHREMVTVDLGTGTNNSFVRWKNTAVKYDSETGVEEFSNFYLDRVFLPNVYGANGLPGISGLIAPADSLKDVYGKDIILKWSPAQFATGYKVYVGTTEAATELVNAQDVGNALTYTIPTTDYETFYYWKIVPYNTMGNAQNVPIWHFTTQKDASTGNYPYTEDFSSARFPDGWSSEPSPTYNRKWTINEFGGNAKPCLYSSWLATGERSSVTTQEFKLPEGKAMEISFDWSDGHPTSILKDETGIAKKKNVSPNNGISKIGFDIYVDGQWNELAYISQEGETRYWINETVNLAAYAGKTVKFRWTHYGFNSNKDHGGAIDNIVIEEVMADKATFNKPEWNAGKVNCNMALNSGEQFTLINKGTSNLKIKSAAFATQNFSTTLLAGDEIPSGSGKQFSLQFNAHESNAEVIDALVVEFESGLKVSLPVKGHALARDAFYYSFEKNPLDRNWESDFTMIDADQAISYAFGTWWIKFEKSGQPFAFAVGYDSQMNGIMSPVSGDAALVAASPAAATGVSQANNWIISRQLTAQNGASFSFYARNWESNQSVVPAPKHQVTVLVSETSNTDMSTFTEVLPKQEIPFLDGNNWQHYTVDLSAYAGKNIYVALRHSTDQTSNVAFFDDFMLEHFIPSPTGITNVETIADDAELTVYTPAGTMIRRSTGRATLKSLPKGIYIIKVNQAGKTTTLRITQR</sequence>
<gene>
    <name evidence="3" type="ORF">HMPREF9140_02047</name>
</gene>
<dbReference type="Pfam" id="PF07675">
    <property type="entry name" value="Cleaved_Adhesin"/>
    <property type="match status" value="1"/>
</dbReference>
<proteinExistence type="predicted"/>
<dbReference type="HOGENOM" id="CLU_281428_0_0_10"/>
<feature type="domain" description="Cleaved adhesin" evidence="2">
    <location>
        <begin position="917"/>
        <end position="1043"/>
    </location>
</feature>
<evidence type="ECO:0000256" key="1">
    <source>
        <dbReference type="SAM" id="SignalP"/>
    </source>
</evidence>
<dbReference type="InterPro" id="IPR013783">
    <property type="entry name" value="Ig-like_fold"/>
</dbReference>
<dbReference type="NCBIfam" id="NF038128">
    <property type="entry name" value="choice_anch_J"/>
    <property type="match status" value="2"/>
</dbReference>
<organism evidence="3 4">
    <name type="scientific">Prevotella micans F0438</name>
    <dbReference type="NCBI Taxonomy" id="883158"/>
    <lineage>
        <taxon>Bacteria</taxon>
        <taxon>Pseudomonadati</taxon>
        <taxon>Bacteroidota</taxon>
        <taxon>Bacteroidia</taxon>
        <taxon>Bacteroidales</taxon>
        <taxon>Prevotellaceae</taxon>
        <taxon>Prevotella</taxon>
    </lineage>
</organism>
<dbReference type="NCBIfam" id="TIGR04183">
    <property type="entry name" value="Por_Secre_tail"/>
    <property type="match status" value="1"/>
</dbReference>
<protein>
    <recommendedName>
        <fullName evidence="2">Cleaved adhesin domain-containing protein</fullName>
    </recommendedName>
</protein>